<evidence type="ECO:0000313" key="3">
    <source>
        <dbReference type="EMBL" id="MDN3576119.1"/>
    </source>
</evidence>
<feature type="transmembrane region" description="Helical" evidence="1">
    <location>
        <begin position="125"/>
        <end position="147"/>
    </location>
</feature>
<organism evidence="3 4">
    <name type="scientific">Chitinimonas viridis</name>
    <dbReference type="NCBI Taxonomy" id="664880"/>
    <lineage>
        <taxon>Bacteria</taxon>
        <taxon>Pseudomonadati</taxon>
        <taxon>Pseudomonadota</taxon>
        <taxon>Betaproteobacteria</taxon>
        <taxon>Neisseriales</taxon>
        <taxon>Chitinibacteraceae</taxon>
        <taxon>Chitinimonas</taxon>
    </lineage>
</organism>
<keyword evidence="1" id="KW-0812">Transmembrane</keyword>
<gene>
    <name evidence="3" type="ORF">QWZ03_04970</name>
</gene>
<dbReference type="GO" id="GO:0016301">
    <property type="term" value="F:kinase activity"/>
    <property type="evidence" value="ECO:0007669"/>
    <property type="project" value="UniProtKB-KW"/>
</dbReference>
<dbReference type="PANTHER" id="PTHR34220:SF9">
    <property type="entry name" value="SIGNAL TRANSDUCTION HISTIDINE KINASE INTERNAL REGION DOMAIN-CONTAINING PROTEIN"/>
    <property type="match status" value="1"/>
</dbReference>
<evidence type="ECO:0000313" key="4">
    <source>
        <dbReference type="Proteomes" id="UP001180081"/>
    </source>
</evidence>
<feature type="transmembrane region" description="Helical" evidence="1">
    <location>
        <begin position="210"/>
        <end position="230"/>
    </location>
</feature>
<keyword evidence="1" id="KW-1133">Transmembrane helix</keyword>
<keyword evidence="3" id="KW-0808">Transferase</keyword>
<keyword evidence="4" id="KW-1185">Reference proteome</keyword>
<dbReference type="InterPro" id="IPR050640">
    <property type="entry name" value="Bact_2-comp_sensor_kinase"/>
</dbReference>
<reference evidence="3" key="1">
    <citation type="journal article" date="2014" name="Int. J. Syst. Evol. Microbiol.">
        <title>Complete genome of a new Firmicutes species belonging to the dominant human colonic microbiota ('Ruminococcus bicirculans') reveals two chromosomes and a selective capacity to utilize plant glucans.</title>
        <authorList>
            <consortium name="NISC Comparative Sequencing Program"/>
            <person name="Wegmann U."/>
            <person name="Louis P."/>
            <person name="Goesmann A."/>
            <person name="Henrissat B."/>
            <person name="Duncan S.H."/>
            <person name="Flint H.J."/>
        </authorList>
    </citation>
    <scope>NUCLEOTIDE SEQUENCE</scope>
    <source>
        <strain evidence="3">CECT 7703</strain>
    </source>
</reference>
<evidence type="ECO:0000256" key="1">
    <source>
        <dbReference type="SAM" id="Phobius"/>
    </source>
</evidence>
<dbReference type="InterPro" id="IPR003594">
    <property type="entry name" value="HATPase_dom"/>
</dbReference>
<dbReference type="Pfam" id="PF02518">
    <property type="entry name" value="HATPase_c"/>
    <property type="match status" value="1"/>
</dbReference>
<dbReference type="SMART" id="SM00387">
    <property type="entry name" value="HATPase_c"/>
    <property type="match status" value="1"/>
</dbReference>
<dbReference type="SUPFAM" id="SSF55874">
    <property type="entry name" value="ATPase domain of HSP90 chaperone/DNA topoisomerase II/histidine kinase"/>
    <property type="match status" value="1"/>
</dbReference>
<feature type="domain" description="Histidine kinase/HSP90-like ATPase" evidence="2">
    <location>
        <begin position="352"/>
        <end position="447"/>
    </location>
</feature>
<evidence type="ECO:0000259" key="2">
    <source>
        <dbReference type="SMART" id="SM00387"/>
    </source>
</evidence>
<dbReference type="Proteomes" id="UP001180081">
    <property type="component" value="Unassembled WGS sequence"/>
</dbReference>
<dbReference type="RefSeq" id="WP_290331727.1">
    <property type="nucleotide sequence ID" value="NZ_JAUFPU010000004.1"/>
</dbReference>
<dbReference type="Gene3D" id="3.30.565.10">
    <property type="entry name" value="Histidine kinase-like ATPase, C-terminal domain"/>
    <property type="match status" value="1"/>
</dbReference>
<sequence length="454" mass="50125">MMWLGYGLAILLLTDLLIRTLPQRWEIWFDTNSGISLGISLAIAVVAWLLWTRLLFPAWSGLPHDHRWRRRWSFVARAVGWLGVLLGGAHLISSFLLAADVVMNMPGEDLGVAEHAWIRRHRNGYWFFTTLLLAVWMAVAYGAWLAYRRFEGWRHLFSIVLFVVLIFMATFSAGVVSAFTGKVLAKDPVNGIAKQAEVRNEKHKLPVHTAYSLLLLAAAGVIGLSASARLRNRDDQLLISKWEAEALRERTGRELAEAQLKLLQAQIEPHFLFNTLGALQQRAEGKAPEAAALAADLVRFLRGSMQTLRAEQTTLQEEFGLVEAYLGVMQARLGARLRYRLDLPSSLTGQTLPSMMLLTLAENAIKHGIEPCPDGGEVLVQACSDGTKLTLCVVDTGAGVSDIPGTGVGLDNIRTRLKLRYGSAACLELEENQPQGFVARITLPMVNQAEGVLA</sequence>
<feature type="transmembrane region" description="Helical" evidence="1">
    <location>
        <begin position="159"/>
        <end position="179"/>
    </location>
</feature>
<keyword evidence="3" id="KW-0418">Kinase</keyword>
<comment type="caution">
    <text evidence="3">The sequence shown here is derived from an EMBL/GenBank/DDBJ whole genome shotgun (WGS) entry which is preliminary data.</text>
</comment>
<name>A0ABT8B3R1_9NEIS</name>
<protein>
    <submittedName>
        <fullName evidence="3">Histidine kinase</fullName>
    </submittedName>
</protein>
<dbReference type="InterPro" id="IPR010559">
    <property type="entry name" value="Sig_transdc_His_kin_internal"/>
</dbReference>
<dbReference type="EMBL" id="JAUFPU010000004">
    <property type="protein sequence ID" value="MDN3576119.1"/>
    <property type="molecule type" value="Genomic_DNA"/>
</dbReference>
<reference evidence="3" key="2">
    <citation type="submission" date="2023-06" db="EMBL/GenBank/DDBJ databases">
        <authorList>
            <person name="Lucena T."/>
            <person name="Sun Q."/>
        </authorList>
    </citation>
    <scope>NUCLEOTIDE SEQUENCE</scope>
    <source>
        <strain evidence="3">CECT 7703</strain>
    </source>
</reference>
<dbReference type="InterPro" id="IPR036890">
    <property type="entry name" value="HATPase_C_sf"/>
</dbReference>
<feature type="transmembrane region" description="Helical" evidence="1">
    <location>
        <begin position="35"/>
        <end position="54"/>
    </location>
</feature>
<dbReference type="Pfam" id="PF06580">
    <property type="entry name" value="His_kinase"/>
    <property type="match status" value="1"/>
</dbReference>
<accession>A0ABT8B3R1</accession>
<dbReference type="PANTHER" id="PTHR34220">
    <property type="entry name" value="SENSOR HISTIDINE KINASE YPDA"/>
    <property type="match status" value="1"/>
</dbReference>
<feature type="transmembrane region" description="Helical" evidence="1">
    <location>
        <begin position="74"/>
        <end position="99"/>
    </location>
</feature>
<keyword evidence="1" id="KW-0472">Membrane</keyword>
<proteinExistence type="predicted"/>